<keyword evidence="1" id="KW-0812">Transmembrane</keyword>
<evidence type="ECO:0000313" key="3">
    <source>
        <dbReference type="Proteomes" id="UP000267077"/>
    </source>
</evidence>
<sequence>METSNTYLKILFLTFIIVASVTICVDAQDAIQVKRDAAAGSSDTLDIAQLHAEKEIWRGFLKLALQANGTVTVRDFESAFGKRPLYHGGKGRFSYYSIENFATLNPDIQDAQATHHEQQSSFITVDLSHSLNRAACISSDTALNDLRSAGWILRNHFPKGPEVMDVREVMPPDAPYGTYTLTKGDRGSLTLGYSLRTNCAGKVTMESSKTAFDQAKGDGGN</sequence>
<evidence type="ECO:0000313" key="2">
    <source>
        <dbReference type="EMBL" id="RUL67103.1"/>
    </source>
</evidence>
<dbReference type="Proteomes" id="UP000267077">
    <property type="component" value="Unassembled WGS sequence"/>
</dbReference>
<reference evidence="2 3" key="1">
    <citation type="submission" date="2018-12" db="EMBL/GenBank/DDBJ databases">
        <title>Dyella dinghuensis sp. nov. DHOA06 and Dyella choica sp. nov. 4M-K27, isolated from forest soil.</title>
        <authorList>
            <person name="Qiu L.-H."/>
            <person name="Gao Z.-H."/>
        </authorList>
    </citation>
    <scope>NUCLEOTIDE SEQUENCE [LARGE SCALE GENOMIC DNA]</scope>
    <source>
        <strain evidence="2 3">DHOA06</strain>
    </source>
</reference>
<dbReference type="AlphaFoldDB" id="A0A3S0RGR0"/>
<accession>A0A3S0RGR0</accession>
<proteinExistence type="predicted"/>
<organism evidence="2 3">
    <name type="scientific">Dyella dinghuensis</name>
    <dbReference type="NCBI Taxonomy" id="1920169"/>
    <lineage>
        <taxon>Bacteria</taxon>
        <taxon>Pseudomonadati</taxon>
        <taxon>Pseudomonadota</taxon>
        <taxon>Gammaproteobacteria</taxon>
        <taxon>Lysobacterales</taxon>
        <taxon>Rhodanobacteraceae</taxon>
        <taxon>Dyella</taxon>
    </lineage>
</organism>
<feature type="transmembrane region" description="Helical" evidence="1">
    <location>
        <begin position="6"/>
        <end position="25"/>
    </location>
</feature>
<name>A0A3S0RGR0_9GAMM</name>
<dbReference type="OrthoDB" id="5962805at2"/>
<keyword evidence="3" id="KW-1185">Reference proteome</keyword>
<gene>
    <name evidence="2" type="ORF">EKH79_00410</name>
</gene>
<protein>
    <submittedName>
        <fullName evidence="2">Uncharacterized protein</fullName>
    </submittedName>
</protein>
<dbReference type="RefSeq" id="WP_126671814.1">
    <property type="nucleotide sequence ID" value="NZ_RYZR01000001.1"/>
</dbReference>
<comment type="caution">
    <text evidence="2">The sequence shown here is derived from an EMBL/GenBank/DDBJ whole genome shotgun (WGS) entry which is preliminary data.</text>
</comment>
<evidence type="ECO:0000256" key="1">
    <source>
        <dbReference type="SAM" id="Phobius"/>
    </source>
</evidence>
<keyword evidence="1" id="KW-0472">Membrane</keyword>
<keyword evidence="1" id="KW-1133">Transmembrane helix</keyword>
<dbReference type="EMBL" id="RYZR01000001">
    <property type="protein sequence ID" value="RUL67103.1"/>
    <property type="molecule type" value="Genomic_DNA"/>
</dbReference>